<gene>
    <name evidence="1" type="ORF">DERF_015766</name>
</gene>
<reference evidence="1" key="2">
    <citation type="journal article" date="2022" name="Res Sq">
        <title>Comparative Genomics Reveals Insights into the Divergent Evolution of Astigmatic Mites and Household Pest Adaptations.</title>
        <authorList>
            <person name="Xiong Q."/>
            <person name="Wan A.T.-Y."/>
            <person name="Liu X.-Y."/>
            <person name="Fung C.S.-H."/>
            <person name="Xiao X."/>
            <person name="Malainual N."/>
            <person name="Hou J."/>
            <person name="Wang L."/>
            <person name="Wang M."/>
            <person name="Yang K."/>
            <person name="Cui Y."/>
            <person name="Leung E."/>
            <person name="Nong W."/>
            <person name="Shin S.-K."/>
            <person name="Au S."/>
            <person name="Jeong K.Y."/>
            <person name="Chew F.T."/>
            <person name="Hui J."/>
            <person name="Leung T.F."/>
            <person name="Tungtrongchitr A."/>
            <person name="Zhong N."/>
            <person name="Liu Z."/>
            <person name="Tsui S."/>
        </authorList>
    </citation>
    <scope>NUCLEOTIDE SEQUENCE</scope>
    <source>
        <strain evidence="1">Derf</strain>
        <tissue evidence="1">Whole organism</tissue>
    </source>
</reference>
<accession>A0A922HMJ0</accession>
<evidence type="ECO:0000313" key="1">
    <source>
        <dbReference type="EMBL" id="KAH9491028.1"/>
    </source>
</evidence>
<proteinExistence type="predicted"/>
<evidence type="ECO:0000313" key="2">
    <source>
        <dbReference type="Proteomes" id="UP000790347"/>
    </source>
</evidence>
<dbReference type="EMBL" id="ASGP02000009">
    <property type="protein sequence ID" value="KAH9491028.1"/>
    <property type="molecule type" value="Genomic_DNA"/>
</dbReference>
<sequence>MVAKLGETAKVFEIVAKFEFKIEIPLLFELFRRFIFVDVAVVVERSDFFRFLIRKSSSSSLSVLIFPSSSLSPVSLIAVVDNDVAITPPVEDVDGIAADVDCDVAAVVAIVDDHLFIDWLVDEIIVDVFVVSLLLLLIELAEFLRCCDRLLLAVSFKIFAEFFVSDEPDDEFRLVRCCDVIGDIGDGRFNVGRFDEIKPSSLSSLSNRKQLDCLRFGSSGRYAEQFHLIIKIIPDS</sequence>
<dbReference type="Proteomes" id="UP000790347">
    <property type="component" value="Unassembled WGS sequence"/>
</dbReference>
<name>A0A922HMJ0_DERFA</name>
<protein>
    <submittedName>
        <fullName evidence="1">Uncharacterized protein</fullName>
    </submittedName>
</protein>
<dbReference type="AlphaFoldDB" id="A0A922HMJ0"/>
<keyword evidence="2" id="KW-1185">Reference proteome</keyword>
<reference evidence="1" key="1">
    <citation type="submission" date="2013-05" db="EMBL/GenBank/DDBJ databases">
        <authorList>
            <person name="Yim A.K.Y."/>
            <person name="Chan T.F."/>
            <person name="Ji K.M."/>
            <person name="Liu X.Y."/>
            <person name="Zhou J.W."/>
            <person name="Li R.Q."/>
            <person name="Yang K.Y."/>
            <person name="Li J."/>
            <person name="Li M."/>
            <person name="Law P.T.W."/>
            <person name="Wu Y.L."/>
            <person name="Cai Z.L."/>
            <person name="Qin H."/>
            <person name="Bao Y."/>
            <person name="Leung R.K.K."/>
            <person name="Ng P.K.S."/>
            <person name="Zou J."/>
            <person name="Zhong X.J."/>
            <person name="Ran P.X."/>
            <person name="Zhong N.S."/>
            <person name="Liu Z.G."/>
            <person name="Tsui S.K.W."/>
        </authorList>
    </citation>
    <scope>NUCLEOTIDE SEQUENCE</scope>
    <source>
        <strain evidence="1">Derf</strain>
        <tissue evidence="1">Whole organism</tissue>
    </source>
</reference>
<comment type="caution">
    <text evidence="1">The sequence shown here is derived from an EMBL/GenBank/DDBJ whole genome shotgun (WGS) entry which is preliminary data.</text>
</comment>
<organism evidence="1 2">
    <name type="scientific">Dermatophagoides farinae</name>
    <name type="common">American house dust mite</name>
    <dbReference type="NCBI Taxonomy" id="6954"/>
    <lineage>
        <taxon>Eukaryota</taxon>
        <taxon>Metazoa</taxon>
        <taxon>Ecdysozoa</taxon>
        <taxon>Arthropoda</taxon>
        <taxon>Chelicerata</taxon>
        <taxon>Arachnida</taxon>
        <taxon>Acari</taxon>
        <taxon>Acariformes</taxon>
        <taxon>Sarcoptiformes</taxon>
        <taxon>Astigmata</taxon>
        <taxon>Psoroptidia</taxon>
        <taxon>Analgoidea</taxon>
        <taxon>Pyroglyphidae</taxon>
        <taxon>Dermatophagoidinae</taxon>
        <taxon>Dermatophagoides</taxon>
    </lineage>
</organism>
<feature type="non-terminal residue" evidence="1">
    <location>
        <position position="1"/>
    </location>
</feature>